<dbReference type="InterPro" id="IPR035906">
    <property type="entry name" value="MetI-like_sf"/>
</dbReference>
<keyword evidence="3" id="KW-1003">Cell membrane</keyword>
<comment type="subcellular location">
    <subcellularLocation>
        <location evidence="1 7">Cell membrane</location>
        <topology evidence="1 7">Multi-pass membrane protein</topology>
    </subcellularLocation>
</comment>
<dbReference type="STRING" id="1286171.EAL2_c18230"/>
<dbReference type="KEGG" id="eac:EAL2_c18230"/>
<evidence type="ECO:0000256" key="6">
    <source>
        <dbReference type="ARBA" id="ARBA00023136"/>
    </source>
</evidence>
<dbReference type="HOGENOM" id="CLU_046113_1_1_9"/>
<evidence type="ECO:0000313" key="10">
    <source>
        <dbReference type="Proteomes" id="UP000019591"/>
    </source>
</evidence>
<dbReference type="PATRIC" id="fig|1286171.3.peg.1782"/>
<feature type="domain" description="ABC transmembrane type-1" evidence="8">
    <location>
        <begin position="76"/>
        <end position="211"/>
    </location>
</feature>
<dbReference type="InterPro" id="IPR000515">
    <property type="entry name" value="MetI-like"/>
</dbReference>
<keyword evidence="4 7" id="KW-0812">Transmembrane</keyword>
<feature type="transmembrane region" description="Helical" evidence="7">
    <location>
        <begin position="182"/>
        <end position="203"/>
    </location>
</feature>
<keyword evidence="6 7" id="KW-0472">Membrane</keyword>
<dbReference type="GO" id="GO:0005886">
    <property type="term" value="C:plasma membrane"/>
    <property type="evidence" value="ECO:0007669"/>
    <property type="project" value="UniProtKB-SubCell"/>
</dbReference>
<dbReference type="PANTHER" id="PTHR30151:SF0">
    <property type="entry name" value="ABC TRANSPORTER PERMEASE PROTEIN MJ0413-RELATED"/>
    <property type="match status" value="1"/>
</dbReference>
<feature type="transmembrane region" description="Helical" evidence="7">
    <location>
        <begin position="117"/>
        <end position="136"/>
    </location>
</feature>
<keyword evidence="2 7" id="KW-0813">Transport</keyword>
<proteinExistence type="inferred from homology"/>
<evidence type="ECO:0000256" key="4">
    <source>
        <dbReference type="ARBA" id="ARBA00022692"/>
    </source>
</evidence>
<dbReference type="AlphaFoldDB" id="W8T8B5"/>
<name>W8T8B5_PEPAC</name>
<evidence type="ECO:0000256" key="1">
    <source>
        <dbReference type="ARBA" id="ARBA00004651"/>
    </source>
</evidence>
<reference evidence="9 10" key="1">
    <citation type="journal article" date="2014" name="Genome Announc.">
        <title>Complete Genome Sequence of Amino Acid-Utilizing Eubacterium acidaminophilum al-2 (DSM 3953).</title>
        <authorList>
            <person name="Poehlein A."/>
            <person name="Andreesen J.R."/>
            <person name="Daniel R."/>
        </authorList>
    </citation>
    <scope>NUCLEOTIDE SEQUENCE [LARGE SCALE GENOMIC DNA]</scope>
    <source>
        <strain evidence="9 10">DSM 3953</strain>
    </source>
</reference>
<dbReference type="Gene3D" id="1.10.3720.10">
    <property type="entry name" value="MetI-like"/>
    <property type="match status" value="1"/>
</dbReference>
<feature type="transmembrane region" description="Helical" evidence="7">
    <location>
        <begin position="87"/>
        <end position="105"/>
    </location>
</feature>
<feature type="transmembrane region" description="Helical" evidence="7">
    <location>
        <begin position="142"/>
        <end position="161"/>
    </location>
</feature>
<dbReference type="SUPFAM" id="SSF161098">
    <property type="entry name" value="MetI-like"/>
    <property type="match status" value="1"/>
</dbReference>
<evidence type="ECO:0000313" key="9">
    <source>
        <dbReference type="EMBL" id="AHM57115.1"/>
    </source>
</evidence>
<dbReference type="NCBIfam" id="NF040733">
    <property type="entry name" value="ABC_perm_U"/>
    <property type="match status" value="1"/>
</dbReference>
<keyword evidence="5 7" id="KW-1133">Transmembrane helix</keyword>
<feature type="transmembrane region" description="Helical" evidence="7">
    <location>
        <begin position="27"/>
        <end position="47"/>
    </location>
</feature>
<keyword evidence="10" id="KW-1185">Reference proteome</keyword>
<dbReference type="Pfam" id="PF00528">
    <property type="entry name" value="BPD_transp_1"/>
    <property type="match status" value="1"/>
</dbReference>
<accession>W8T8B5</accession>
<dbReference type="PANTHER" id="PTHR30151">
    <property type="entry name" value="ALKANE SULFONATE ABC TRANSPORTER-RELATED, MEMBRANE SUBUNIT"/>
    <property type="match status" value="1"/>
</dbReference>
<comment type="similarity">
    <text evidence="7">Belongs to the binding-protein-dependent transport system permease family.</text>
</comment>
<evidence type="ECO:0000256" key="5">
    <source>
        <dbReference type="ARBA" id="ARBA00022989"/>
    </source>
</evidence>
<organism evidence="9 10">
    <name type="scientific">Peptoclostridium acidaminophilum DSM 3953</name>
    <dbReference type="NCBI Taxonomy" id="1286171"/>
    <lineage>
        <taxon>Bacteria</taxon>
        <taxon>Bacillati</taxon>
        <taxon>Bacillota</taxon>
        <taxon>Clostridia</taxon>
        <taxon>Peptostreptococcales</taxon>
        <taxon>Peptoclostridiaceae</taxon>
        <taxon>Peptoclostridium</taxon>
    </lineage>
</organism>
<gene>
    <name evidence="9" type="primary">ssuC2</name>
    <name evidence="9" type="ORF">EAL2_c18230</name>
</gene>
<dbReference type="Proteomes" id="UP000019591">
    <property type="component" value="Chromosome"/>
</dbReference>
<protein>
    <submittedName>
        <fullName evidence="9">ABC-type nitrate/sulfonate/bicarbonate transport system, permease component SsuC</fullName>
    </submittedName>
</protein>
<evidence type="ECO:0000256" key="3">
    <source>
        <dbReference type="ARBA" id="ARBA00022475"/>
    </source>
</evidence>
<sequence length="211" mass="23072">MENNRAIVYNGSFKYAELKKQNMLDTLYKLIMAGLLFGIWQIAAMKIDSQLLLPYPAVTMKALLECVTDAETVKNILITLGRVMKGFVFAMLFGLPLGFLMGFSKPADKLLGGFIDSIRQVPIMAWVPLTIVWFGIGDGPTIFLIAFSGIFPVILNTIQGVKSISKDYYNAARSMGAGRISVFLNIILPASLPDILTAARIAIGAGWMSVI</sequence>
<dbReference type="CDD" id="cd06261">
    <property type="entry name" value="TM_PBP2"/>
    <property type="match status" value="1"/>
</dbReference>
<dbReference type="EMBL" id="CP007452">
    <property type="protein sequence ID" value="AHM57115.1"/>
    <property type="molecule type" value="Genomic_DNA"/>
</dbReference>
<evidence type="ECO:0000259" key="8">
    <source>
        <dbReference type="PROSITE" id="PS50928"/>
    </source>
</evidence>
<dbReference type="GO" id="GO:0055085">
    <property type="term" value="P:transmembrane transport"/>
    <property type="evidence" value="ECO:0007669"/>
    <property type="project" value="InterPro"/>
</dbReference>
<dbReference type="eggNOG" id="COG0600">
    <property type="taxonomic scope" value="Bacteria"/>
</dbReference>
<evidence type="ECO:0000256" key="7">
    <source>
        <dbReference type="RuleBase" id="RU363032"/>
    </source>
</evidence>
<evidence type="ECO:0000256" key="2">
    <source>
        <dbReference type="ARBA" id="ARBA00022448"/>
    </source>
</evidence>
<dbReference type="PROSITE" id="PS50928">
    <property type="entry name" value="ABC_TM1"/>
    <property type="match status" value="1"/>
</dbReference>